<sequence>MKIALLIDGENIGSKFADRLVSYTQSLGQIVCKRIYADFSQPSYSPWKSYILKYNLEPIQTFHLITGKNSADIALCIDAIELALSTDIDTFIIASSDSDISSLILKLDRLDKRVIIAGQNKTHDLLKNSCTTFVNLDSEQLPLDFGAELDNYDMYCSDDECMSTLEVPLNQDQILYVMDDTPLALFASDINVDTIKSKEQEIAPAAKATLTPKTKKSAEHIKKFVEEVLAQANGHSIYTSQLTEKVRKQYPDFKVKDYGFKKVSELFVSLGFKYKKQKISNPDNK</sequence>
<dbReference type="Proteomes" id="UP000250086">
    <property type="component" value="Unassembled WGS sequence"/>
</dbReference>
<dbReference type="PROSITE" id="PS51644">
    <property type="entry name" value="HTH_OST"/>
    <property type="match status" value="1"/>
</dbReference>
<dbReference type="RefSeq" id="WP_113744471.1">
    <property type="nucleotide sequence ID" value="NZ_UAPV01000001.1"/>
</dbReference>
<dbReference type="Gene3D" id="3.30.420.610">
    <property type="entry name" value="LOTUS domain-like"/>
    <property type="match status" value="1"/>
</dbReference>
<dbReference type="InterPro" id="IPR021139">
    <property type="entry name" value="NYN"/>
</dbReference>
<keyword evidence="3" id="KW-1185">Reference proteome</keyword>
<proteinExistence type="predicted"/>
<name>A0A2X0V7Q9_9GAMM</name>
<dbReference type="InterPro" id="IPR041966">
    <property type="entry name" value="LOTUS-like"/>
</dbReference>
<evidence type="ECO:0000259" key="1">
    <source>
        <dbReference type="PROSITE" id="PS51644"/>
    </source>
</evidence>
<reference evidence="2 3" key="1">
    <citation type="submission" date="2018-06" db="EMBL/GenBank/DDBJ databases">
        <authorList>
            <consortium name="Pathogen Informatics"/>
            <person name="Doyle S."/>
        </authorList>
    </citation>
    <scope>NUCLEOTIDE SEQUENCE [LARGE SCALE GENOMIC DNA]</scope>
    <source>
        <strain evidence="2 3">NCTC13093</strain>
    </source>
</reference>
<dbReference type="PANTHER" id="PTHR35811">
    <property type="entry name" value="SLR1870 PROTEIN"/>
    <property type="match status" value="1"/>
</dbReference>
<dbReference type="EMBL" id="UAPV01000001">
    <property type="protein sequence ID" value="SPT70399.1"/>
    <property type="molecule type" value="Genomic_DNA"/>
</dbReference>
<dbReference type="GO" id="GO:0004540">
    <property type="term" value="F:RNA nuclease activity"/>
    <property type="evidence" value="ECO:0007669"/>
    <property type="project" value="InterPro"/>
</dbReference>
<dbReference type="InterPro" id="IPR025605">
    <property type="entry name" value="OST-HTH/LOTUS_dom"/>
</dbReference>
<dbReference type="PANTHER" id="PTHR35811:SF1">
    <property type="entry name" value="HTH OST-TYPE DOMAIN-CONTAINING PROTEIN"/>
    <property type="match status" value="1"/>
</dbReference>
<gene>
    <name evidence="2" type="ORF">NCTC13093_01814</name>
</gene>
<feature type="domain" description="HTH OST-type" evidence="1">
    <location>
        <begin position="217"/>
        <end position="285"/>
    </location>
</feature>
<dbReference type="CDD" id="cd11297">
    <property type="entry name" value="PIN_LabA-like_N_1"/>
    <property type="match status" value="1"/>
</dbReference>
<evidence type="ECO:0000313" key="2">
    <source>
        <dbReference type="EMBL" id="SPT70399.1"/>
    </source>
</evidence>
<accession>A0A2X0V7Q9</accession>
<dbReference type="Pfam" id="PF12872">
    <property type="entry name" value="OST-HTH"/>
    <property type="match status" value="1"/>
</dbReference>
<dbReference type="Gene3D" id="3.40.50.1010">
    <property type="entry name" value="5'-nuclease"/>
    <property type="match status" value="1"/>
</dbReference>
<dbReference type="Pfam" id="PF01936">
    <property type="entry name" value="NYN"/>
    <property type="match status" value="1"/>
</dbReference>
<dbReference type="CDD" id="cd10146">
    <property type="entry name" value="LabA_like_C"/>
    <property type="match status" value="1"/>
</dbReference>
<protein>
    <submittedName>
        <fullName evidence="2">NYN domain</fullName>
    </submittedName>
</protein>
<dbReference type="AlphaFoldDB" id="A0A2X0V7Q9"/>
<organism evidence="2 3">
    <name type="scientific">Anaerobiospirillum thomasii</name>
    <dbReference type="NCBI Taxonomy" id="179995"/>
    <lineage>
        <taxon>Bacteria</taxon>
        <taxon>Pseudomonadati</taxon>
        <taxon>Pseudomonadota</taxon>
        <taxon>Gammaproteobacteria</taxon>
        <taxon>Aeromonadales</taxon>
        <taxon>Succinivibrionaceae</taxon>
        <taxon>Anaerobiospirillum</taxon>
    </lineage>
</organism>
<evidence type="ECO:0000313" key="3">
    <source>
        <dbReference type="Proteomes" id="UP000250086"/>
    </source>
</evidence>